<accession>A0ABP1Q7R6</accession>
<reference evidence="1 2" key="1">
    <citation type="submission" date="2024-08" db="EMBL/GenBank/DDBJ databases">
        <authorList>
            <person name="Cucini C."/>
            <person name="Frati F."/>
        </authorList>
    </citation>
    <scope>NUCLEOTIDE SEQUENCE [LARGE SCALE GENOMIC DNA]</scope>
</reference>
<dbReference type="InterPro" id="IPR032675">
    <property type="entry name" value="LRR_dom_sf"/>
</dbReference>
<organism evidence="1 2">
    <name type="scientific">Orchesella dallaii</name>
    <dbReference type="NCBI Taxonomy" id="48710"/>
    <lineage>
        <taxon>Eukaryota</taxon>
        <taxon>Metazoa</taxon>
        <taxon>Ecdysozoa</taxon>
        <taxon>Arthropoda</taxon>
        <taxon>Hexapoda</taxon>
        <taxon>Collembola</taxon>
        <taxon>Entomobryomorpha</taxon>
        <taxon>Entomobryoidea</taxon>
        <taxon>Orchesellidae</taxon>
        <taxon>Orchesellinae</taxon>
        <taxon>Orchesella</taxon>
    </lineage>
</organism>
<sequence length="410" mass="46254">MNSFSDSDVGSSSLPFLPPEIKEKIIDCLDNAQDFLAVINSSPLLHNLMSYKKTTRLFSEVFPILLNVIPNFPLENILHMRQVNSEWRRQIDIILAANSRRFVAERYSFEDEAHVESFMAHANTLPGINPFLGNFLRAWPSTQLCLNAVARLIQTHGRNLKTVSLLILLNAFLTPPLLWHLLSHLPNLQSLTIVSKIQFGEGTLTPAAPLPPLPNLTGIDISGLMNMNYAYDENLHTLVAAIILAYGSHLKSLGCSNEQLKIPRLNEITPNLEQLTAYSFANEDFEELAQMNWRLENLVLRGDNIPPSLGLIAALNNFRTTLVFLEFTIRLKEHSNFTSLQVFPKLSQVFVSIDPLSVISLAEPSFSHLAVVCPNLEQLSIRYINQRLTKSIVNVNKIYQMFSKLKRLNV</sequence>
<evidence type="ECO:0000313" key="2">
    <source>
        <dbReference type="Proteomes" id="UP001642540"/>
    </source>
</evidence>
<dbReference type="SUPFAM" id="SSF52047">
    <property type="entry name" value="RNI-like"/>
    <property type="match status" value="1"/>
</dbReference>
<dbReference type="EMBL" id="CAXLJM020000024">
    <property type="protein sequence ID" value="CAL8091116.1"/>
    <property type="molecule type" value="Genomic_DNA"/>
</dbReference>
<evidence type="ECO:0008006" key="3">
    <source>
        <dbReference type="Google" id="ProtNLM"/>
    </source>
</evidence>
<name>A0ABP1Q7R6_9HEXA</name>
<keyword evidence="2" id="KW-1185">Reference proteome</keyword>
<dbReference type="Proteomes" id="UP001642540">
    <property type="component" value="Unassembled WGS sequence"/>
</dbReference>
<comment type="caution">
    <text evidence="1">The sequence shown here is derived from an EMBL/GenBank/DDBJ whole genome shotgun (WGS) entry which is preliminary data.</text>
</comment>
<dbReference type="Gene3D" id="3.80.10.10">
    <property type="entry name" value="Ribonuclease Inhibitor"/>
    <property type="match status" value="1"/>
</dbReference>
<gene>
    <name evidence="1" type="ORF">ODALV1_LOCUS7836</name>
</gene>
<evidence type="ECO:0000313" key="1">
    <source>
        <dbReference type="EMBL" id="CAL8091116.1"/>
    </source>
</evidence>
<protein>
    <recommendedName>
        <fullName evidence="3">F-box domain-containing protein</fullName>
    </recommendedName>
</protein>
<proteinExistence type="predicted"/>